<proteinExistence type="predicted"/>
<evidence type="ECO:0008006" key="4">
    <source>
        <dbReference type="Google" id="ProtNLM"/>
    </source>
</evidence>
<keyword evidence="3" id="KW-1185">Reference proteome</keyword>
<dbReference type="EMBL" id="WWCS01000003">
    <property type="protein sequence ID" value="MYN38813.1"/>
    <property type="molecule type" value="Genomic_DNA"/>
</dbReference>
<sequence>MSTRKKNAEPPRHNKPKQVEPPPPRPTIDIDALLMVGEERVHIVYEEDDNVTFMAEVIDTR</sequence>
<feature type="compositionally biased region" description="Basic and acidic residues" evidence="1">
    <location>
        <begin position="1"/>
        <end position="12"/>
    </location>
</feature>
<gene>
    <name evidence="2" type="ORF">GTP55_05440</name>
</gene>
<dbReference type="Proteomes" id="UP000466332">
    <property type="component" value="Unassembled WGS sequence"/>
</dbReference>
<evidence type="ECO:0000313" key="3">
    <source>
        <dbReference type="Proteomes" id="UP000466332"/>
    </source>
</evidence>
<evidence type="ECO:0000256" key="1">
    <source>
        <dbReference type="SAM" id="MobiDB-lite"/>
    </source>
</evidence>
<comment type="caution">
    <text evidence="2">The sequence shown here is derived from an EMBL/GenBank/DDBJ whole genome shotgun (WGS) entry which is preliminary data.</text>
</comment>
<accession>A0ABW9WCY9</accession>
<organism evidence="2 3">
    <name type="scientific">Duganella margarita</name>
    <dbReference type="NCBI Taxonomy" id="2692170"/>
    <lineage>
        <taxon>Bacteria</taxon>
        <taxon>Pseudomonadati</taxon>
        <taxon>Pseudomonadota</taxon>
        <taxon>Betaproteobacteria</taxon>
        <taxon>Burkholderiales</taxon>
        <taxon>Oxalobacteraceae</taxon>
        <taxon>Telluria group</taxon>
        <taxon>Duganella</taxon>
    </lineage>
</organism>
<reference evidence="2 3" key="1">
    <citation type="submission" date="2019-12" db="EMBL/GenBank/DDBJ databases">
        <title>Novel species isolated from a subtropical stream in China.</title>
        <authorList>
            <person name="Lu H."/>
        </authorList>
    </citation>
    <scope>NUCLEOTIDE SEQUENCE [LARGE SCALE GENOMIC DNA]</scope>
    <source>
        <strain evidence="2 3">FT109W</strain>
    </source>
</reference>
<dbReference type="RefSeq" id="WP_161043950.1">
    <property type="nucleotide sequence ID" value="NZ_WWCS01000003.1"/>
</dbReference>
<feature type="region of interest" description="Disordered" evidence="1">
    <location>
        <begin position="1"/>
        <end position="27"/>
    </location>
</feature>
<protein>
    <recommendedName>
        <fullName evidence="4">DUF4926 domain-containing protein</fullName>
    </recommendedName>
</protein>
<name>A0ABW9WCY9_9BURK</name>
<evidence type="ECO:0000313" key="2">
    <source>
        <dbReference type="EMBL" id="MYN38813.1"/>
    </source>
</evidence>